<evidence type="ECO:0000256" key="1">
    <source>
        <dbReference type="ARBA" id="ARBA00009156"/>
    </source>
</evidence>
<dbReference type="InterPro" id="IPR050406">
    <property type="entry name" value="FGGY_Carb_Kinase"/>
</dbReference>
<dbReference type="InterPro" id="IPR018484">
    <property type="entry name" value="FGGY_N"/>
</dbReference>
<comment type="similarity">
    <text evidence="1">Belongs to the FGGY kinase family.</text>
</comment>
<dbReference type="PANTHER" id="PTHR43095">
    <property type="entry name" value="SUGAR KINASE"/>
    <property type="match status" value="1"/>
</dbReference>
<evidence type="ECO:0000256" key="3">
    <source>
        <dbReference type="ARBA" id="ARBA00022777"/>
    </source>
</evidence>
<proteinExistence type="inferred from homology"/>
<dbReference type="Pfam" id="PF02782">
    <property type="entry name" value="FGGY_C"/>
    <property type="match status" value="1"/>
</dbReference>
<dbReference type="Gene3D" id="3.30.420.40">
    <property type="match status" value="2"/>
</dbReference>
<reference evidence="6" key="1">
    <citation type="journal article" date="2020" name="mSystems">
        <title>Genome- and Community-Level Interaction Insights into Carbon Utilization and Element Cycling Functions of Hydrothermarchaeota in Hydrothermal Sediment.</title>
        <authorList>
            <person name="Zhou Z."/>
            <person name="Liu Y."/>
            <person name="Xu W."/>
            <person name="Pan J."/>
            <person name="Luo Z.H."/>
            <person name="Li M."/>
        </authorList>
    </citation>
    <scope>NUCLEOTIDE SEQUENCE [LARGE SCALE GENOMIC DNA]</scope>
    <source>
        <strain evidence="6">SpSt-289</strain>
    </source>
</reference>
<comment type="caution">
    <text evidence="6">The sequence shown here is derived from an EMBL/GenBank/DDBJ whole genome shotgun (WGS) entry which is preliminary data.</text>
</comment>
<evidence type="ECO:0000313" key="6">
    <source>
        <dbReference type="EMBL" id="HDX31008.1"/>
    </source>
</evidence>
<dbReference type="GO" id="GO:0005975">
    <property type="term" value="P:carbohydrate metabolic process"/>
    <property type="evidence" value="ECO:0007669"/>
    <property type="project" value="InterPro"/>
</dbReference>
<gene>
    <name evidence="6" type="ORF">ENQ20_05875</name>
</gene>
<dbReference type="Pfam" id="PF00370">
    <property type="entry name" value="FGGY_N"/>
    <property type="match status" value="1"/>
</dbReference>
<name>A0A7C1JW13_9CHLR</name>
<keyword evidence="2" id="KW-0808">Transferase</keyword>
<dbReference type="PANTHER" id="PTHR43095:SF5">
    <property type="entry name" value="XYLULOSE KINASE"/>
    <property type="match status" value="1"/>
</dbReference>
<dbReference type="CDD" id="cd07805">
    <property type="entry name" value="ASKHA_NBD_FGGY_CvXK-like"/>
    <property type="match status" value="1"/>
</dbReference>
<dbReference type="InterPro" id="IPR000577">
    <property type="entry name" value="Carb_kinase_FGGY"/>
</dbReference>
<keyword evidence="3 6" id="KW-0418">Kinase</keyword>
<dbReference type="EMBL" id="DSMG01000065">
    <property type="protein sequence ID" value="HDX31008.1"/>
    <property type="molecule type" value="Genomic_DNA"/>
</dbReference>
<dbReference type="PIRSF" id="PIRSF000538">
    <property type="entry name" value="GlpK"/>
    <property type="match status" value="1"/>
</dbReference>
<accession>A0A7C1JW13</accession>
<organism evidence="6">
    <name type="scientific">Caldilinea aerophila</name>
    <dbReference type="NCBI Taxonomy" id="133453"/>
    <lineage>
        <taxon>Bacteria</taxon>
        <taxon>Bacillati</taxon>
        <taxon>Chloroflexota</taxon>
        <taxon>Caldilineae</taxon>
        <taxon>Caldilineales</taxon>
        <taxon>Caldilineaceae</taxon>
        <taxon>Caldilinea</taxon>
    </lineage>
</organism>
<feature type="domain" description="Carbohydrate kinase FGGY C-terminal" evidence="5">
    <location>
        <begin position="284"/>
        <end position="479"/>
    </location>
</feature>
<protein>
    <submittedName>
        <fullName evidence="6">Xylulose kinase</fullName>
    </submittedName>
</protein>
<dbReference type="InterPro" id="IPR043129">
    <property type="entry name" value="ATPase_NBD"/>
</dbReference>
<dbReference type="InterPro" id="IPR018485">
    <property type="entry name" value="FGGY_C"/>
</dbReference>
<dbReference type="SUPFAM" id="SSF53067">
    <property type="entry name" value="Actin-like ATPase domain"/>
    <property type="match status" value="2"/>
</dbReference>
<evidence type="ECO:0000259" key="4">
    <source>
        <dbReference type="Pfam" id="PF00370"/>
    </source>
</evidence>
<dbReference type="GO" id="GO:0016301">
    <property type="term" value="F:kinase activity"/>
    <property type="evidence" value="ECO:0007669"/>
    <property type="project" value="UniProtKB-KW"/>
</dbReference>
<evidence type="ECO:0000259" key="5">
    <source>
        <dbReference type="Pfam" id="PF02782"/>
    </source>
</evidence>
<dbReference type="AlphaFoldDB" id="A0A7C1JW13"/>
<feature type="domain" description="Carbohydrate kinase FGGY N-terminal" evidence="4">
    <location>
        <begin position="13"/>
        <end position="272"/>
    </location>
</feature>
<evidence type="ECO:0000256" key="2">
    <source>
        <dbReference type="ARBA" id="ARBA00022679"/>
    </source>
</evidence>
<sequence length="537" mass="59338">MKSERTQANESLILAIDLGTSGPKVALFTTKGLFLAGAVETVHLIFQPENGVEQDPREWWSAICAAVRRVLREVPGAANRVVGIGVTTHWSGTVPLGADGEPLMNAILWMDARGARHVRKVTGGFPSFVGYGAYKLWTWVRKTGGIPGHSGKDSIAHILYLKQERPDIYARTVKFLEPKDYINYKLTGRIVSTGETMTLHWVTDNRAINAIRYDETLLRMVGVDRAKLPDELVRSIDVIGELRPAAAADLGLGGQRVQVVAGSPDLHTAAVGSGAVVDYAAHCYIGTSSWLSCHVPYKKTDVLHNMASLPSAIPGRYMLINEHEIAGAALNFVRTRFFWGEDALMINPPPPDSFERLEAVAAAAAPGSGQVIFMPWLNGERSPVDDHTLRGGWCNLSLRTTRAELVRAVYEGVAFNTRWLQIYVEKFIGRRLENVRLVGGGARSNLWCQIHADVLQRPVLQVANPLHINTRGAAFLAALGLGFLRLTDLDDCTPIARVYEPQTKLAPLYDDLFGQFVELYKKLHGVYRHLNRHKRES</sequence>